<reference evidence="1 2" key="1">
    <citation type="submission" date="2021-12" db="EMBL/GenBank/DDBJ databases">
        <title>Genome sequencing of bacteria with rrn-lacking chromosome and rrn-plasmid.</title>
        <authorList>
            <person name="Anda M."/>
            <person name="Iwasaki W."/>
        </authorList>
    </citation>
    <scope>NUCLEOTIDE SEQUENCE [LARGE SCALE GENOMIC DNA]</scope>
    <source>
        <strain evidence="1 2">NBRC 15940</strain>
    </source>
</reference>
<accession>A0AAN4VVD2</accession>
<evidence type="ECO:0000313" key="2">
    <source>
        <dbReference type="Proteomes" id="UP001310022"/>
    </source>
</evidence>
<dbReference type="Proteomes" id="UP001310022">
    <property type="component" value="Unassembled WGS sequence"/>
</dbReference>
<proteinExistence type="predicted"/>
<gene>
    <name evidence="1" type="ORF">PEDI_02390</name>
</gene>
<comment type="caution">
    <text evidence="1">The sequence shown here is derived from an EMBL/GenBank/DDBJ whole genome shotgun (WGS) entry which is preliminary data.</text>
</comment>
<keyword evidence="2" id="KW-1185">Reference proteome</keyword>
<evidence type="ECO:0000313" key="1">
    <source>
        <dbReference type="EMBL" id="GJM59687.1"/>
    </source>
</evidence>
<sequence length="41" mass="4913">MLNFPYFSGKMKVIPKRKTNYKREADLFVLLFVNLPMEFDA</sequence>
<dbReference type="EMBL" id="BQKE01000001">
    <property type="protein sequence ID" value="GJM59687.1"/>
    <property type="molecule type" value="Genomic_DNA"/>
</dbReference>
<organism evidence="1 2">
    <name type="scientific">Persicobacter diffluens</name>
    <dbReference type="NCBI Taxonomy" id="981"/>
    <lineage>
        <taxon>Bacteria</taxon>
        <taxon>Pseudomonadati</taxon>
        <taxon>Bacteroidota</taxon>
        <taxon>Cytophagia</taxon>
        <taxon>Cytophagales</taxon>
        <taxon>Persicobacteraceae</taxon>
        <taxon>Persicobacter</taxon>
    </lineage>
</organism>
<name>A0AAN4VVD2_9BACT</name>
<dbReference type="AlphaFoldDB" id="A0AAN4VVD2"/>
<protein>
    <submittedName>
        <fullName evidence="1">Uncharacterized protein</fullName>
    </submittedName>
</protein>